<evidence type="ECO:0000313" key="1">
    <source>
        <dbReference type="EMBL" id="ASV74454.1"/>
    </source>
</evidence>
<reference evidence="1 2" key="1">
    <citation type="journal article" name="Front. Microbiol.">
        <title>Sugar Metabolism of the First Thermophilic Planctomycete Thermogutta terrifontis: Comparative Genomic and Transcriptomic Approaches.</title>
        <authorList>
            <person name="Elcheninov A.G."/>
            <person name="Menzel P."/>
            <person name="Gudbergsdottir S.R."/>
            <person name="Slesarev A.I."/>
            <person name="Kadnikov V.V."/>
            <person name="Krogh A."/>
            <person name="Bonch-Osmolovskaya E.A."/>
            <person name="Peng X."/>
            <person name="Kublanov I.V."/>
        </authorList>
    </citation>
    <scope>NUCLEOTIDE SEQUENCE [LARGE SCALE GENOMIC DNA]</scope>
    <source>
        <strain evidence="1 2">R1</strain>
    </source>
</reference>
<dbReference type="AlphaFoldDB" id="A0A286RER7"/>
<protein>
    <submittedName>
        <fullName evidence="1">Uncharacterized protein</fullName>
    </submittedName>
</protein>
<dbReference type="KEGG" id="ttf:THTE_1852"/>
<keyword evidence="2" id="KW-1185">Reference proteome</keyword>
<name>A0A286RER7_9BACT</name>
<evidence type="ECO:0000313" key="2">
    <source>
        <dbReference type="Proteomes" id="UP000215086"/>
    </source>
</evidence>
<sequence>MTGQCLGLRHPIIPAKPTEKTRLTDSIWKNQFNHGVDCGE</sequence>
<dbReference type="Proteomes" id="UP000215086">
    <property type="component" value="Chromosome"/>
</dbReference>
<proteinExistence type="predicted"/>
<organism evidence="1 2">
    <name type="scientific">Thermogutta terrifontis</name>
    <dbReference type="NCBI Taxonomy" id="1331910"/>
    <lineage>
        <taxon>Bacteria</taxon>
        <taxon>Pseudomonadati</taxon>
        <taxon>Planctomycetota</taxon>
        <taxon>Planctomycetia</taxon>
        <taxon>Pirellulales</taxon>
        <taxon>Thermoguttaceae</taxon>
        <taxon>Thermogutta</taxon>
    </lineage>
</organism>
<dbReference type="EMBL" id="CP018477">
    <property type="protein sequence ID" value="ASV74454.1"/>
    <property type="molecule type" value="Genomic_DNA"/>
</dbReference>
<gene>
    <name evidence="1" type="ORF">THTE_1852</name>
</gene>
<accession>A0A286RER7</accession>